<evidence type="ECO:0008006" key="4">
    <source>
        <dbReference type="Google" id="ProtNLM"/>
    </source>
</evidence>
<protein>
    <recommendedName>
        <fullName evidence="4">Secreted protein</fullName>
    </recommendedName>
</protein>
<keyword evidence="3" id="KW-1185">Reference proteome</keyword>
<keyword evidence="1" id="KW-0732">Signal</keyword>
<feature type="signal peptide" evidence="1">
    <location>
        <begin position="1"/>
        <end position="30"/>
    </location>
</feature>
<dbReference type="Proteomes" id="UP001497600">
    <property type="component" value="Chromosome A"/>
</dbReference>
<evidence type="ECO:0000313" key="3">
    <source>
        <dbReference type="Proteomes" id="UP001497600"/>
    </source>
</evidence>
<sequence length="141" mass="14837">MNLLLIYLILIGSIIAACLMIACCIQGCSGDDAEYVAAVTRRREIAEETQNLAINTNPTSVASVERGPAFVAPAGDDPVDIALVDSNPTFRSAASDDVGGDLAQLNTVDSAPSYRTVASVNYEPFAKTTNISGPPPVYTRE</sequence>
<reference evidence="2 3" key="1">
    <citation type="submission" date="2024-01" db="EMBL/GenBank/DDBJ databases">
        <authorList>
            <consortium name="Genoscope - CEA"/>
            <person name="William W."/>
        </authorList>
    </citation>
    <scope>NUCLEOTIDE SEQUENCE [LARGE SCALE GENOMIC DNA]</scope>
    <source>
        <strain evidence="2 3">29B2s-10</strain>
    </source>
</reference>
<feature type="chain" id="PRO_5045155758" description="Secreted protein" evidence="1">
    <location>
        <begin position="31"/>
        <end position="141"/>
    </location>
</feature>
<organism evidence="2 3">
    <name type="scientific">[Candida] anglica</name>
    <dbReference type="NCBI Taxonomy" id="148631"/>
    <lineage>
        <taxon>Eukaryota</taxon>
        <taxon>Fungi</taxon>
        <taxon>Dikarya</taxon>
        <taxon>Ascomycota</taxon>
        <taxon>Saccharomycotina</taxon>
        <taxon>Pichiomycetes</taxon>
        <taxon>Debaryomycetaceae</taxon>
        <taxon>Kurtzmaniella</taxon>
    </lineage>
</organism>
<accession>A0ABP0E5L7</accession>
<evidence type="ECO:0000256" key="1">
    <source>
        <dbReference type="SAM" id="SignalP"/>
    </source>
</evidence>
<proteinExistence type="predicted"/>
<dbReference type="EMBL" id="OZ004253">
    <property type="protein sequence ID" value="CAK7892243.1"/>
    <property type="molecule type" value="Genomic_DNA"/>
</dbReference>
<evidence type="ECO:0000313" key="2">
    <source>
        <dbReference type="EMBL" id="CAK7892243.1"/>
    </source>
</evidence>
<gene>
    <name evidence="2" type="ORF">CAAN4_A02080</name>
</gene>
<name>A0ABP0E5L7_9ASCO</name>